<dbReference type="STRING" id="67003.A0A1X0P508"/>
<feature type="transmembrane region" description="Helical" evidence="13">
    <location>
        <begin position="299"/>
        <end position="319"/>
    </location>
</feature>
<dbReference type="InterPro" id="IPR032456">
    <property type="entry name" value="Peptidase_M48_N"/>
</dbReference>
<dbReference type="InterPro" id="IPR001915">
    <property type="entry name" value="Peptidase_M48"/>
</dbReference>
<dbReference type="InterPro" id="IPR027057">
    <property type="entry name" value="CAXX_Prtase_1"/>
</dbReference>
<feature type="transmembrane region" description="Helical" evidence="13">
    <location>
        <begin position="156"/>
        <end position="178"/>
    </location>
</feature>
<accession>A0A1X0P508</accession>
<evidence type="ECO:0000256" key="7">
    <source>
        <dbReference type="ARBA" id="ARBA00022833"/>
    </source>
</evidence>
<evidence type="ECO:0000259" key="14">
    <source>
        <dbReference type="Pfam" id="PF01435"/>
    </source>
</evidence>
<dbReference type="GO" id="GO:0071586">
    <property type="term" value="P:CAAX-box protein processing"/>
    <property type="evidence" value="ECO:0007669"/>
    <property type="project" value="UniProtKB-UniRule"/>
</dbReference>
<dbReference type="OrthoDB" id="360839at2759"/>
<keyword evidence="3 13" id="KW-0812">Transmembrane</keyword>
<dbReference type="RefSeq" id="XP_028885987.1">
    <property type="nucleotide sequence ID" value="XM_029022329.1"/>
</dbReference>
<feature type="transmembrane region" description="Helical" evidence="13">
    <location>
        <begin position="339"/>
        <end position="357"/>
    </location>
</feature>
<evidence type="ECO:0000256" key="1">
    <source>
        <dbReference type="ARBA" id="ARBA00004477"/>
    </source>
</evidence>
<evidence type="ECO:0000256" key="3">
    <source>
        <dbReference type="ARBA" id="ARBA00022692"/>
    </source>
</evidence>
<evidence type="ECO:0000313" key="16">
    <source>
        <dbReference type="EMBL" id="ORC91921.1"/>
    </source>
</evidence>
<dbReference type="Proteomes" id="UP000192257">
    <property type="component" value="Unassembled WGS sequence"/>
</dbReference>
<comment type="function">
    <text evidence="13">Proteolytically removes the C-terminal three residues of farnesylated proteins.</text>
</comment>
<feature type="transmembrane region" description="Helical" evidence="13">
    <location>
        <begin position="184"/>
        <end position="205"/>
    </location>
</feature>
<evidence type="ECO:0000259" key="15">
    <source>
        <dbReference type="Pfam" id="PF16491"/>
    </source>
</evidence>
<organism evidence="16 17">
    <name type="scientific">Trypanosoma theileri</name>
    <dbReference type="NCBI Taxonomy" id="67003"/>
    <lineage>
        <taxon>Eukaryota</taxon>
        <taxon>Discoba</taxon>
        <taxon>Euglenozoa</taxon>
        <taxon>Kinetoplastea</taxon>
        <taxon>Metakinetoplastina</taxon>
        <taxon>Trypanosomatida</taxon>
        <taxon>Trypanosomatidae</taxon>
        <taxon>Trypanosoma</taxon>
    </lineage>
</organism>
<keyword evidence="17" id="KW-1185">Reference proteome</keyword>
<dbReference type="VEuPathDB" id="TriTrypDB:TM35_000041350"/>
<comment type="catalytic activity">
    <reaction evidence="11 13">
        <text>Hydrolyzes the peptide bond -P2-(S-farnesyl or geranylgeranyl)C-P1'-P2'-P3'-COOH where P1' and P2' are amino acids with aliphatic side chains and P3' is any C-terminal residue.</text>
        <dbReference type="EC" id="3.4.24.84"/>
    </reaction>
</comment>
<keyword evidence="10 13" id="KW-0472">Membrane</keyword>
<feature type="transmembrane region" description="Helical" evidence="13">
    <location>
        <begin position="6"/>
        <end position="27"/>
    </location>
</feature>
<evidence type="ECO:0000256" key="13">
    <source>
        <dbReference type="RuleBase" id="RU366005"/>
    </source>
</evidence>
<keyword evidence="9 13" id="KW-0482">Metalloprotease</keyword>
<evidence type="ECO:0000313" key="17">
    <source>
        <dbReference type="Proteomes" id="UP000192257"/>
    </source>
</evidence>
<gene>
    <name evidence="16" type="ORF">TM35_000041350</name>
</gene>
<dbReference type="GO" id="GO:0005789">
    <property type="term" value="C:endoplasmic reticulum membrane"/>
    <property type="evidence" value="ECO:0007669"/>
    <property type="project" value="UniProtKB-SubCell"/>
</dbReference>
<evidence type="ECO:0000256" key="11">
    <source>
        <dbReference type="ARBA" id="ARBA00044456"/>
    </source>
</evidence>
<keyword evidence="4 12" id="KW-0479">Metal-binding</keyword>
<evidence type="ECO:0000256" key="12">
    <source>
        <dbReference type="PIRSR" id="PIRSR627057-2"/>
    </source>
</evidence>
<feature type="non-terminal residue" evidence="16">
    <location>
        <position position="358"/>
    </location>
</feature>
<dbReference type="PANTHER" id="PTHR10120">
    <property type="entry name" value="CAAX PRENYL PROTEASE 1"/>
    <property type="match status" value="1"/>
</dbReference>
<dbReference type="AlphaFoldDB" id="A0A1X0P508"/>
<dbReference type="CDD" id="cd07343">
    <property type="entry name" value="M48A_Zmpste24p_like"/>
    <property type="match status" value="1"/>
</dbReference>
<keyword evidence="5 13" id="KW-0378">Hydrolase</keyword>
<keyword evidence="7 12" id="KW-0862">Zinc</keyword>
<dbReference type="Gene3D" id="3.30.2010.10">
    <property type="entry name" value="Metalloproteases ('zincins'), catalytic domain"/>
    <property type="match status" value="1"/>
</dbReference>
<name>A0A1X0P508_9TRYP</name>
<feature type="domain" description="CAAX prenyl protease 1 N-terminal" evidence="15">
    <location>
        <begin position="35"/>
        <end position="211"/>
    </location>
</feature>
<dbReference type="FunFam" id="3.30.2010.10:FF:000002">
    <property type="entry name" value="CAAX prenyl protease"/>
    <property type="match status" value="1"/>
</dbReference>
<feature type="domain" description="Peptidase M48" evidence="14">
    <location>
        <begin position="220"/>
        <end position="347"/>
    </location>
</feature>
<dbReference type="Pfam" id="PF16491">
    <property type="entry name" value="Peptidase_M48_N"/>
    <property type="match status" value="1"/>
</dbReference>
<dbReference type="GO" id="GO:0004222">
    <property type="term" value="F:metalloendopeptidase activity"/>
    <property type="evidence" value="ECO:0007669"/>
    <property type="project" value="UniProtKB-UniRule"/>
</dbReference>
<sequence>MYRAPRTPFYATTLVAVNVVGLWELYLQYREWKTYFSTKIPSQFADSINEEEFLASQSYSREKTFWGIVTHAKDIIINNLVMVTKLPSKIYKWVAKSAPVTAGSFKHCCTYSIAWDLISTLIEIPFSYYSQFVIEQKHGFNKMTIGEFVKDEIKMLLLRVFLLHPIMTALVLEIANRFGEKFPLYFFFFATSILTSFTFVFPTLIQPLFNKYTPIPEDSNLYVKISKLAKLHNFPLNKVYEVDGSRRSSHSNAYVYGFWKNKRIVLYDTLIKQMEGDDDALLSVLCHELGHWKYSHSHIMLGIGVAQLFCISFGAKGVIFNPEICKQFGFDEPNPFIGFQIFLLILEPFFTPLTYAVS</sequence>
<feature type="binding site" evidence="12">
    <location>
        <position position="287"/>
    </location>
    <ligand>
        <name>Zn(2+)</name>
        <dbReference type="ChEBI" id="CHEBI:29105"/>
        <note>catalytic</note>
    </ligand>
</feature>
<evidence type="ECO:0000256" key="2">
    <source>
        <dbReference type="ARBA" id="ARBA00022670"/>
    </source>
</evidence>
<dbReference type="Pfam" id="PF01435">
    <property type="entry name" value="Peptidase_M48"/>
    <property type="match status" value="1"/>
</dbReference>
<dbReference type="GeneID" id="39982109"/>
<evidence type="ECO:0000256" key="4">
    <source>
        <dbReference type="ARBA" id="ARBA00022723"/>
    </source>
</evidence>
<comment type="caution">
    <text evidence="16">The sequence shown here is derived from an EMBL/GenBank/DDBJ whole genome shotgun (WGS) entry which is preliminary data.</text>
</comment>
<keyword evidence="2 13" id="KW-0645">Protease</keyword>
<dbReference type="EC" id="3.4.24.84" evidence="13"/>
<evidence type="ECO:0000256" key="5">
    <source>
        <dbReference type="ARBA" id="ARBA00022801"/>
    </source>
</evidence>
<proteinExistence type="inferred from homology"/>
<protein>
    <recommendedName>
        <fullName evidence="13">CAAX prenyl protease</fullName>
        <ecNumber evidence="13">3.4.24.84</ecNumber>
    </recommendedName>
</protein>
<evidence type="ECO:0000256" key="8">
    <source>
        <dbReference type="ARBA" id="ARBA00022989"/>
    </source>
</evidence>
<comment type="similarity">
    <text evidence="13">Belongs to the peptidase M48A family.</text>
</comment>
<comment type="subcellular location">
    <subcellularLocation>
        <location evidence="1 13">Endoplasmic reticulum membrane</location>
        <topology evidence="1 13">Multi-pass membrane protein</topology>
    </subcellularLocation>
</comment>
<dbReference type="EMBL" id="NBCO01000004">
    <property type="protein sequence ID" value="ORC91921.1"/>
    <property type="molecule type" value="Genomic_DNA"/>
</dbReference>
<feature type="binding site" evidence="12">
    <location>
        <position position="291"/>
    </location>
    <ligand>
        <name>Zn(2+)</name>
        <dbReference type="ChEBI" id="CHEBI:29105"/>
        <note>catalytic</note>
    </ligand>
</feature>
<keyword evidence="8 13" id="KW-1133">Transmembrane helix</keyword>
<reference evidence="16 17" key="1">
    <citation type="submission" date="2017-03" db="EMBL/GenBank/DDBJ databases">
        <title>An alternative strategy for trypanosome survival in the mammalian bloodstream revealed through genome and transcriptome analysis of the ubiquitous bovine parasite Trypanosoma (Megatrypanum) theileri.</title>
        <authorList>
            <person name="Kelly S."/>
            <person name="Ivens A."/>
            <person name="Mott A."/>
            <person name="O'Neill E."/>
            <person name="Emms D."/>
            <person name="Macleod O."/>
            <person name="Voorheis P."/>
            <person name="Matthews J."/>
            <person name="Matthews K."/>
            <person name="Carrington M."/>
        </authorList>
    </citation>
    <scope>NUCLEOTIDE SEQUENCE [LARGE SCALE GENOMIC DNA]</scope>
    <source>
        <strain evidence="16">Edinburgh</strain>
    </source>
</reference>
<evidence type="ECO:0000256" key="6">
    <source>
        <dbReference type="ARBA" id="ARBA00022824"/>
    </source>
</evidence>
<keyword evidence="6 13" id="KW-0256">Endoplasmic reticulum</keyword>
<dbReference type="GO" id="GO:0046872">
    <property type="term" value="F:metal ion binding"/>
    <property type="evidence" value="ECO:0007669"/>
    <property type="project" value="UniProtKB-UniRule"/>
</dbReference>
<evidence type="ECO:0000256" key="10">
    <source>
        <dbReference type="ARBA" id="ARBA00023136"/>
    </source>
</evidence>
<evidence type="ECO:0000256" key="9">
    <source>
        <dbReference type="ARBA" id="ARBA00023049"/>
    </source>
</evidence>
<comment type="cofactor">
    <cofactor evidence="12 13">
        <name>Zn(2+)</name>
        <dbReference type="ChEBI" id="CHEBI:29105"/>
    </cofactor>
    <text evidence="12 13">Binds 1 zinc ion per subunit.</text>
</comment>